<evidence type="ECO:0000256" key="1">
    <source>
        <dbReference type="SAM" id="MobiDB-lite"/>
    </source>
</evidence>
<feature type="compositionally biased region" description="Polar residues" evidence="1">
    <location>
        <begin position="26"/>
        <end position="38"/>
    </location>
</feature>
<feature type="region of interest" description="Disordered" evidence="1">
    <location>
        <begin position="16"/>
        <end position="41"/>
    </location>
</feature>
<name>A0A7R8WK69_9CRUS</name>
<evidence type="ECO:0000313" key="2">
    <source>
        <dbReference type="EMBL" id="CAD7233276.1"/>
    </source>
</evidence>
<organism evidence="2">
    <name type="scientific">Cyprideis torosa</name>
    <dbReference type="NCBI Taxonomy" id="163714"/>
    <lineage>
        <taxon>Eukaryota</taxon>
        <taxon>Metazoa</taxon>
        <taxon>Ecdysozoa</taxon>
        <taxon>Arthropoda</taxon>
        <taxon>Crustacea</taxon>
        <taxon>Oligostraca</taxon>
        <taxon>Ostracoda</taxon>
        <taxon>Podocopa</taxon>
        <taxon>Podocopida</taxon>
        <taxon>Cytherocopina</taxon>
        <taxon>Cytheroidea</taxon>
        <taxon>Cytherideidae</taxon>
        <taxon>Cyprideis</taxon>
    </lineage>
</organism>
<dbReference type="EMBL" id="OB665949">
    <property type="protein sequence ID" value="CAD7233276.1"/>
    <property type="molecule type" value="Genomic_DNA"/>
</dbReference>
<sequence length="203" mass="23141">MGITPRNIHFVTSINRHDEVAPPEGHSSTKSAPHTSKSLHQHVWTPTRPMFNTNYETSKDTYTCGGVSGYLRYFLRTLDVAEEDILDGDSWGTIEIPELFIQITQSTFDRAGKPIHLAETSFARNETETDILFEYPELHQPGPASDDVQLLDFGTSWETPEVSQASQRFEKRIRFMTDFRKSTEHGPLQFGSEVQFSNLDVWS</sequence>
<accession>A0A7R8WK69</accession>
<reference evidence="2" key="1">
    <citation type="submission" date="2020-11" db="EMBL/GenBank/DDBJ databases">
        <authorList>
            <person name="Tran Van P."/>
        </authorList>
    </citation>
    <scope>NUCLEOTIDE SEQUENCE</scope>
</reference>
<protein>
    <submittedName>
        <fullName evidence="2">Uncharacterized protein</fullName>
    </submittedName>
</protein>
<dbReference type="AlphaFoldDB" id="A0A7R8WK69"/>
<gene>
    <name evidence="2" type="ORF">CTOB1V02_LOCUS11099</name>
</gene>
<proteinExistence type="predicted"/>